<gene>
    <name evidence="4" type="ORF">OB919_05810</name>
</gene>
<evidence type="ECO:0000313" key="5">
    <source>
        <dbReference type="Proteomes" id="UP001321047"/>
    </source>
</evidence>
<dbReference type="PANTHER" id="PTHR31157">
    <property type="entry name" value="SCP DOMAIN-CONTAINING PROTEIN"/>
    <property type="match status" value="1"/>
</dbReference>
<dbReference type="Gene3D" id="3.40.33.10">
    <property type="entry name" value="CAP"/>
    <property type="match status" value="1"/>
</dbReference>
<keyword evidence="2" id="KW-0812">Transmembrane</keyword>
<feature type="region of interest" description="Disordered" evidence="1">
    <location>
        <begin position="1"/>
        <end position="30"/>
    </location>
</feature>
<dbReference type="EMBL" id="JAOPJZ010000003">
    <property type="protein sequence ID" value="MCU4751498.1"/>
    <property type="molecule type" value="Genomic_DNA"/>
</dbReference>
<dbReference type="Proteomes" id="UP001321047">
    <property type="component" value="Unassembled WGS sequence"/>
</dbReference>
<proteinExistence type="predicted"/>
<sequence>MKRTGGRSSGIRDRDSRSGSSSRDTETATERGALEVGKLFVAIGVLSALVLAGALVGPQVLATAENITGTGDDAQIPAAGDRNPELTDPDDPGETTYQTDEAVVSSDAVEDHIHDIVNEKRAEHGLEPLEWDGTVASVSRTHSWDMYETGEFSHINTDGESPHERFHAVADYCQVYGENIAETSVGQPVERASDGETVEHQTAEELAGGIVDQWMNSPDHRAAILEEDVDGWDRGGVGIYISDEGRVFATHNFCTLR</sequence>
<evidence type="ECO:0000256" key="1">
    <source>
        <dbReference type="SAM" id="MobiDB-lite"/>
    </source>
</evidence>
<keyword evidence="2" id="KW-1133">Transmembrane helix</keyword>
<feature type="transmembrane region" description="Helical" evidence="2">
    <location>
        <begin position="39"/>
        <end position="57"/>
    </location>
</feature>
<dbReference type="InterPro" id="IPR014044">
    <property type="entry name" value="CAP_dom"/>
</dbReference>
<evidence type="ECO:0000259" key="3">
    <source>
        <dbReference type="Pfam" id="PF00188"/>
    </source>
</evidence>
<dbReference type="PANTHER" id="PTHR31157:SF1">
    <property type="entry name" value="SCP DOMAIN-CONTAINING PROTEIN"/>
    <property type="match status" value="1"/>
</dbReference>
<dbReference type="SUPFAM" id="SSF55797">
    <property type="entry name" value="PR-1-like"/>
    <property type="match status" value="1"/>
</dbReference>
<dbReference type="Pfam" id="PF00188">
    <property type="entry name" value="CAP"/>
    <property type="match status" value="1"/>
</dbReference>
<feature type="compositionally biased region" description="Basic and acidic residues" evidence="1">
    <location>
        <begin position="10"/>
        <end position="30"/>
    </location>
</feature>
<dbReference type="AlphaFoldDB" id="A0AAP3E5F8"/>
<accession>A0AAP3E5F8</accession>
<evidence type="ECO:0000313" key="4">
    <source>
        <dbReference type="EMBL" id="MCU4751498.1"/>
    </source>
</evidence>
<keyword evidence="5" id="KW-1185">Reference proteome</keyword>
<dbReference type="CDD" id="cd05379">
    <property type="entry name" value="CAP_bacterial"/>
    <property type="match status" value="1"/>
</dbReference>
<feature type="region of interest" description="Disordered" evidence="1">
    <location>
        <begin position="70"/>
        <end position="96"/>
    </location>
</feature>
<reference evidence="4 5" key="1">
    <citation type="submission" date="2022-09" db="EMBL/GenBank/DDBJ databases">
        <title>Enrichment on poylsaccharides allowed isolation of novel metabolic and taxonomic groups of Haloarchaea.</title>
        <authorList>
            <person name="Sorokin D.Y."/>
            <person name="Elcheninov A.G."/>
            <person name="Khizhniak T.V."/>
            <person name="Kolganova T.V."/>
            <person name="Kublanov I.V."/>
        </authorList>
    </citation>
    <scope>NUCLEOTIDE SEQUENCE [LARGE SCALE GENOMIC DNA]</scope>
    <source>
        <strain evidence="4 5">AArc-curdl1</strain>
    </source>
</reference>
<organism evidence="4 5">
    <name type="scientific">Natronosalvus hydrolyticus</name>
    <dbReference type="NCBI Taxonomy" id="2979988"/>
    <lineage>
        <taxon>Archaea</taxon>
        <taxon>Methanobacteriati</taxon>
        <taxon>Methanobacteriota</taxon>
        <taxon>Stenosarchaea group</taxon>
        <taxon>Halobacteria</taxon>
        <taxon>Halobacteriales</taxon>
        <taxon>Natrialbaceae</taxon>
        <taxon>Natronosalvus</taxon>
    </lineage>
</organism>
<name>A0AAP3E5F8_9EURY</name>
<feature type="domain" description="SCP" evidence="3">
    <location>
        <begin position="115"/>
        <end position="249"/>
    </location>
</feature>
<protein>
    <submittedName>
        <fullName evidence="4">CAP domain-containing protein</fullName>
    </submittedName>
</protein>
<comment type="caution">
    <text evidence="4">The sequence shown here is derived from an EMBL/GenBank/DDBJ whole genome shotgun (WGS) entry which is preliminary data.</text>
</comment>
<keyword evidence="2" id="KW-0472">Membrane</keyword>
<dbReference type="RefSeq" id="WP_342807355.1">
    <property type="nucleotide sequence ID" value="NZ_JAOPJZ010000003.1"/>
</dbReference>
<evidence type="ECO:0000256" key="2">
    <source>
        <dbReference type="SAM" id="Phobius"/>
    </source>
</evidence>
<dbReference type="InterPro" id="IPR035940">
    <property type="entry name" value="CAP_sf"/>
</dbReference>